<comment type="similarity">
    <text evidence="1 2">Belongs to the glycosyl hydrolase 31 family.</text>
</comment>
<dbReference type="RefSeq" id="XP_018078579.1">
    <property type="nucleotide sequence ID" value="XM_018221047.1"/>
</dbReference>
<dbReference type="GO" id="GO:0005975">
    <property type="term" value="P:carbohydrate metabolic process"/>
    <property type="evidence" value="ECO:0007669"/>
    <property type="project" value="InterPro"/>
</dbReference>
<gene>
    <name evidence="4" type="ORF">LY89DRAFT_745005</name>
</gene>
<reference evidence="4 5" key="1">
    <citation type="submission" date="2015-10" db="EMBL/GenBank/DDBJ databases">
        <title>Full genome of DAOMC 229536 Phialocephala scopiformis, a fungal endophyte of spruce producing the potent anti-insectan compound rugulosin.</title>
        <authorList>
            <consortium name="DOE Joint Genome Institute"/>
            <person name="Walker A.K."/>
            <person name="Frasz S.L."/>
            <person name="Seifert K.A."/>
            <person name="Miller J.D."/>
            <person name="Mondo S.J."/>
            <person name="Labutti K."/>
            <person name="Lipzen A."/>
            <person name="Dockter R."/>
            <person name="Kennedy M."/>
            <person name="Grigoriev I.V."/>
            <person name="Spatafora J.W."/>
        </authorList>
    </citation>
    <scope>NUCLEOTIDE SEQUENCE [LARGE SCALE GENOMIC DNA]</scope>
    <source>
        <strain evidence="4 5">CBS 120377</strain>
    </source>
</reference>
<evidence type="ECO:0000313" key="5">
    <source>
        <dbReference type="Proteomes" id="UP000070700"/>
    </source>
</evidence>
<evidence type="ECO:0000313" key="4">
    <source>
        <dbReference type="EMBL" id="KUJ24224.1"/>
    </source>
</evidence>
<dbReference type="InterPro" id="IPR017853">
    <property type="entry name" value="GH"/>
</dbReference>
<dbReference type="STRING" id="149040.A0A194XW33"/>
<feature type="domain" description="Glycoside hydrolase family 31 TIM barrel" evidence="3">
    <location>
        <begin position="65"/>
        <end position="215"/>
    </location>
</feature>
<accession>A0A194XW33</accession>
<keyword evidence="2" id="KW-0326">Glycosidase</keyword>
<dbReference type="InterPro" id="IPR000322">
    <property type="entry name" value="Glyco_hydro_31_TIM"/>
</dbReference>
<dbReference type="InParanoid" id="A0A194XW33"/>
<dbReference type="KEGG" id="psco:LY89DRAFT_745005"/>
<dbReference type="AlphaFoldDB" id="A0A194XW33"/>
<evidence type="ECO:0000259" key="3">
    <source>
        <dbReference type="Pfam" id="PF01055"/>
    </source>
</evidence>
<dbReference type="InterPro" id="IPR051816">
    <property type="entry name" value="Glycosyl_Hydrolase_31"/>
</dbReference>
<dbReference type="GO" id="GO:0004553">
    <property type="term" value="F:hydrolase activity, hydrolyzing O-glycosyl compounds"/>
    <property type="evidence" value="ECO:0007669"/>
    <property type="project" value="InterPro"/>
</dbReference>
<dbReference type="OrthoDB" id="10070917at2759"/>
<organism evidence="4 5">
    <name type="scientific">Mollisia scopiformis</name>
    <name type="common">Conifer needle endophyte fungus</name>
    <name type="synonym">Phialocephala scopiformis</name>
    <dbReference type="NCBI Taxonomy" id="149040"/>
    <lineage>
        <taxon>Eukaryota</taxon>
        <taxon>Fungi</taxon>
        <taxon>Dikarya</taxon>
        <taxon>Ascomycota</taxon>
        <taxon>Pezizomycotina</taxon>
        <taxon>Leotiomycetes</taxon>
        <taxon>Helotiales</taxon>
        <taxon>Mollisiaceae</taxon>
        <taxon>Mollisia</taxon>
    </lineage>
</organism>
<keyword evidence="5" id="KW-1185">Reference proteome</keyword>
<evidence type="ECO:0000256" key="2">
    <source>
        <dbReference type="RuleBase" id="RU361185"/>
    </source>
</evidence>
<protein>
    <recommendedName>
        <fullName evidence="3">Glycoside hydrolase family 31 TIM barrel domain-containing protein</fullName>
    </recommendedName>
</protein>
<dbReference type="Gene3D" id="3.20.20.80">
    <property type="entry name" value="Glycosidases"/>
    <property type="match status" value="1"/>
</dbReference>
<proteinExistence type="inferred from homology"/>
<evidence type="ECO:0000256" key="1">
    <source>
        <dbReference type="ARBA" id="ARBA00007806"/>
    </source>
</evidence>
<dbReference type="Proteomes" id="UP000070700">
    <property type="component" value="Unassembled WGS sequence"/>
</dbReference>
<dbReference type="PANTHER" id="PTHR43863:SF2">
    <property type="entry name" value="MALTASE-GLUCOAMYLASE"/>
    <property type="match status" value="1"/>
</dbReference>
<dbReference type="SUPFAM" id="SSF51445">
    <property type="entry name" value="(Trans)glycosidases"/>
    <property type="match status" value="1"/>
</dbReference>
<dbReference type="PANTHER" id="PTHR43863">
    <property type="entry name" value="HYDROLASE, PUTATIVE (AFU_ORTHOLOGUE AFUA_1G03140)-RELATED"/>
    <property type="match status" value="1"/>
</dbReference>
<sequence>MSFEVYSTNCLDYWVMIGDTPAEIEEAYARVTRTVSLMLEYGLGFWQCKLRDHIQEELLNVAREVFHWLKQGDWRFDANFWPDPAAMIKELQEMKIELTVSIWHTVDTRSESFAEMLEQGLLIRTDRGIRIGMDFEGNAIHYDATNPTARKYLWEKAKVNYHSKGIKVFGLDEAELEYTAYDYDSYRYHLSSNLAIRNIYPREYARAFYKGMEASGQENI</sequence>
<keyword evidence="2" id="KW-0378">Hydrolase</keyword>
<dbReference type="EMBL" id="KQ947404">
    <property type="protein sequence ID" value="KUJ24224.1"/>
    <property type="molecule type" value="Genomic_DNA"/>
</dbReference>
<name>A0A194XW33_MOLSC</name>
<dbReference type="Pfam" id="PF01055">
    <property type="entry name" value="Glyco_hydro_31_2nd"/>
    <property type="match status" value="1"/>
</dbReference>
<dbReference type="GeneID" id="28830773"/>